<name>A0A8D9H7K5_BRACM</name>
<dbReference type="EMBL" id="LS974618">
    <property type="protein sequence ID" value="CAG7894524.1"/>
    <property type="molecule type" value="Genomic_DNA"/>
</dbReference>
<organism evidence="1 2">
    <name type="scientific">Brassica campestris</name>
    <name type="common">Field mustard</name>
    <dbReference type="NCBI Taxonomy" id="3711"/>
    <lineage>
        <taxon>Eukaryota</taxon>
        <taxon>Viridiplantae</taxon>
        <taxon>Streptophyta</taxon>
        <taxon>Embryophyta</taxon>
        <taxon>Tracheophyta</taxon>
        <taxon>Spermatophyta</taxon>
        <taxon>Magnoliopsida</taxon>
        <taxon>eudicotyledons</taxon>
        <taxon>Gunneridae</taxon>
        <taxon>Pentapetalae</taxon>
        <taxon>rosids</taxon>
        <taxon>malvids</taxon>
        <taxon>Brassicales</taxon>
        <taxon>Brassicaceae</taxon>
        <taxon>Brassiceae</taxon>
        <taxon>Brassica</taxon>
    </lineage>
</organism>
<dbReference type="AlphaFoldDB" id="A0A8D9H7K5"/>
<dbReference type="SUPFAM" id="SSF100934">
    <property type="entry name" value="Heat shock protein 70kD (HSP70), C-terminal subdomain"/>
    <property type="match status" value="1"/>
</dbReference>
<dbReference type="InterPro" id="IPR029048">
    <property type="entry name" value="HSP70_C_sf"/>
</dbReference>
<reference evidence="1 2" key="1">
    <citation type="submission" date="2021-07" db="EMBL/GenBank/DDBJ databases">
        <authorList>
            <consortium name="Genoscope - CEA"/>
            <person name="William W."/>
        </authorList>
    </citation>
    <scope>NUCLEOTIDE SEQUENCE [LARGE SCALE GENOMIC DNA]</scope>
</reference>
<dbReference type="Proteomes" id="UP000694005">
    <property type="component" value="Chromosome A02"/>
</dbReference>
<gene>
    <name evidence="1" type="ORF">BRAPAZ1V2_A02P34760.2</name>
</gene>
<evidence type="ECO:0000313" key="2">
    <source>
        <dbReference type="Proteomes" id="UP000694005"/>
    </source>
</evidence>
<sequence>MLSDCSMLKFPFTRNMLSWVGKRVGGSTVRCYLDRAVGNDDWHKRFPHSAVKYMKLWESNHRPILADILTRPVRKSKKFKFDKRWLDNEKLRQVILDGWKSPDLLPHANIMEHISSCRKTLSQWRREHNLNKLVKKLKEKVEGLYSNDDATTEEIVEALKELSDALKA</sequence>
<protein>
    <submittedName>
        <fullName evidence="1">Uncharacterized protein</fullName>
    </submittedName>
</protein>
<dbReference type="PANTHER" id="PTHR33710">
    <property type="entry name" value="BNAC02G09200D PROTEIN"/>
    <property type="match status" value="1"/>
</dbReference>
<accession>A0A8D9H7K5</accession>
<dbReference type="PANTHER" id="PTHR33710:SF62">
    <property type="entry name" value="DUF4283 DOMAIN PROTEIN"/>
    <property type="match status" value="1"/>
</dbReference>
<proteinExistence type="predicted"/>
<evidence type="ECO:0000313" key="1">
    <source>
        <dbReference type="EMBL" id="CAG7894524.1"/>
    </source>
</evidence>
<dbReference type="Gramene" id="A02p34760.2_BraZ1">
    <property type="protein sequence ID" value="A02p34760.2_BraZ1.CDS.1"/>
    <property type="gene ID" value="A02g34760.2_BraZ1"/>
</dbReference>